<reference evidence="3" key="1">
    <citation type="submission" date="2006-10" db="EMBL/GenBank/DDBJ databases">
        <title>Complete sequence of Solibacter usitatus Ellin6076.</title>
        <authorList>
            <consortium name="US DOE Joint Genome Institute"/>
            <person name="Copeland A."/>
            <person name="Lucas S."/>
            <person name="Lapidus A."/>
            <person name="Barry K."/>
            <person name="Detter J.C."/>
            <person name="Glavina del Rio T."/>
            <person name="Hammon N."/>
            <person name="Israni S."/>
            <person name="Dalin E."/>
            <person name="Tice H."/>
            <person name="Pitluck S."/>
            <person name="Thompson L.S."/>
            <person name="Brettin T."/>
            <person name="Bruce D."/>
            <person name="Han C."/>
            <person name="Tapia R."/>
            <person name="Gilna P."/>
            <person name="Schmutz J."/>
            <person name="Larimer F."/>
            <person name="Land M."/>
            <person name="Hauser L."/>
            <person name="Kyrpides N."/>
            <person name="Mikhailova N."/>
            <person name="Janssen P.H."/>
            <person name="Kuske C.R."/>
            <person name="Richardson P."/>
        </authorList>
    </citation>
    <scope>NUCLEOTIDE SEQUENCE</scope>
    <source>
        <strain evidence="3">Ellin6076</strain>
    </source>
</reference>
<accession>Q01PC0</accession>
<dbReference type="KEGG" id="sus:Acid_7594"/>
<name>Q01PC0_SOLUE</name>
<sequence precursor="true">MPNRLLSTKRRGQVMLLVTFALVPLAGMVGLVTDIGYMRYVQRSAQKAADAAVLAAIADYNATNTGSVFSCGSGSTAPAWACNNPTPYSCPGALTGASNPVEDACLYAQQNGFDPIAGSSKSVTISSGANPSPSQPIPTAPGVNNGTWWITARVAQKVPSLFSAVLGNRSGLVAARATAAIQPGLACIYALDPSAQGAYSQNGSTTFNANCGIYVDSNNSSAAMLGNGGATINASSINVVGGVSWQGTINPTPFTGVSPFADPLKSLPTPSPCDSITGCDAANCPNNSKPFVVSSNTTLSSGTYCGGIFVKNGTATFGPGRYILVGGGIGTQDTNSIVVGSNVFFYNTYDKHNAYAPISFNANSSVQISAPDNDPPYSGILYFEDRGCCSSMQTDSFQGGSSSYFQGTIYAPSSLVQFAGNPSVGVTSSTAKYTVVVARQFSLQGTSNMSNDFSNVAGGNPIKVVALVE</sequence>
<gene>
    <name evidence="3" type="ordered locus">Acid_7594</name>
</gene>
<dbReference type="EMBL" id="CP000473">
    <property type="protein sequence ID" value="ABJ88500.1"/>
    <property type="molecule type" value="Genomic_DNA"/>
</dbReference>
<dbReference type="InterPro" id="IPR028087">
    <property type="entry name" value="Tad_N"/>
</dbReference>
<dbReference type="InParanoid" id="Q01PC0"/>
<protein>
    <submittedName>
        <fullName evidence="3">Uncharacterized protein</fullName>
    </submittedName>
</protein>
<feature type="domain" description="DUF7305" evidence="2">
    <location>
        <begin position="287"/>
        <end position="426"/>
    </location>
</feature>
<dbReference type="Pfam" id="PF13400">
    <property type="entry name" value="Tad"/>
    <property type="match status" value="1"/>
</dbReference>
<feature type="domain" description="Putative Flp pilus-assembly TadG-like N-terminal" evidence="1">
    <location>
        <begin position="12"/>
        <end position="56"/>
    </location>
</feature>
<organism evidence="3">
    <name type="scientific">Solibacter usitatus (strain Ellin6076)</name>
    <dbReference type="NCBI Taxonomy" id="234267"/>
    <lineage>
        <taxon>Bacteria</taxon>
        <taxon>Pseudomonadati</taxon>
        <taxon>Acidobacteriota</taxon>
        <taxon>Terriglobia</taxon>
        <taxon>Bryobacterales</taxon>
        <taxon>Solibacteraceae</taxon>
        <taxon>Candidatus Solibacter</taxon>
    </lineage>
</organism>
<evidence type="ECO:0000259" key="2">
    <source>
        <dbReference type="Pfam" id="PF23981"/>
    </source>
</evidence>
<dbReference type="AlphaFoldDB" id="Q01PC0"/>
<proteinExistence type="predicted"/>
<dbReference type="eggNOG" id="COG4655">
    <property type="taxonomic scope" value="Bacteria"/>
</dbReference>
<dbReference type="OrthoDB" id="7210116at2"/>
<dbReference type="STRING" id="234267.Acid_7594"/>
<dbReference type="InterPro" id="IPR055729">
    <property type="entry name" value="DUF7305"/>
</dbReference>
<dbReference type="HOGENOM" id="CLU_582532_0_0_0"/>
<evidence type="ECO:0000259" key="1">
    <source>
        <dbReference type="Pfam" id="PF13400"/>
    </source>
</evidence>
<evidence type="ECO:0000313" key="3">
    <source>
        <dbReference type="EMBL" id="ABJ88500.1"/>
    </source>
</evidence>
<dbReference type="Pfam" id="PF23981">
    <property type="entry name" value="DUF7305"/>
    <property type="match status" value="1"/>
</dbReference>